<dbReference type="OrthoDB" id="9792756at2"/>
<dbReference type="PANTHER" id="PTHR34986">
    <property type="entry name" value="EVOLVED BETA-GALACTOSIDASE SUBUNIT BETA"/>
    <property type="match status" value="1"/>
</dbReference>
<dbReference type="EMBL" id="ADLN01000120">
    <property type="protein sequence ID" value="EHI57428.1"/>
    <property type="molecule type" value="Genomic_DNA"/>
</dbReference>
<dbReference type="InterPro" id="IPR037012">
    <property type="entry name" value="NanQ/TabA/YiaL_sf"/>
</dbReference>
<organism evidence="1 2">
    <name type="scientific">Hungatella hathewayi WAL-18680</name>
    <dbReference type="NCBI Taxonomy" id="742737"/>
    <lineage>
        <taxon>Bacteria</taxon>
        <taxon>Bacillati</taxon>
        <taxon>Bacillota</taxon>
        <taxon>Clostridia</taxon>
        <taxon>Lachnospirales</taxon>
        <taxon>Lachnospiraceae</taxon>
        <taxon>Hungatella</taxon>
    </lineage>
</organism>
<dbReference type="PATRIC" id="fig|742737.3.peg.4523"/>
<evidence type="ECO:0008006" key="3">
    <source>
        <dbReference type="Google" id="ProtNLM"/>
    </source>
</evidence>
<comment type="caution">
    <text evidence="1">The sequence shown here is derived from an EMBL/GenBank/DDBJ whole genome shotgun (WGS) entry which is preliminary data.</text>
</comment>
<protein>
    <recommendedName>
        <fullName evidence="3">YhcH/YjgK/YiaL family protein</fullName>
    </recommendedName>
</protein>
<dbReference type="GO" id="GO:0005829">
    <property type="term" value="C:cytosol"/>
    <property type="evidence" value="ECO:0007669"/>
    <property type="project" value="TreeGrafter"/>
</dbReference>
<gene>
    <name evidence="1" type="ORF">HMPREF9473_04537</name>
</gene>
<name>G5IM09_9FIRM</name>
<dbReference type="PANTHER" id="PTHR34986:SF1">
    <property type="entry name" value="PROTEIN YIAL"/>
    <property type="match status" value="1"/>
</dbReference>
<proteinExistence type="predicted"/>
<dbReference type="HOGENOM" id="CLU_107139_2_0_9"/>
<dbReference type="SUPFAM" id="SSF51197">
    <property type="entry name" value="Clavaminate synthase-like"/>
    <property type="match status" value="1"/>
</dbReference>
<dbReference type="InterPro" id="IPR004375">
    <property type="entry name" value="NanQ/TabA/YiaL"/>
</dbReference>
<sequence>MIASSIYANEDLSKYPKSIQTAVEYVKSHDFTTMEPGEYPIDGDKIYAKVFDLTSKEIKDTMPEIHKKYIDVQFWVSGQEMMGYAPKKADYPVLEAHEDQDLYFLGSVPDEIFIKAIQGDYMVFFPSDVHRPGTVVAGAETYRKVVVKVSVDTL</sequence>
<keyword evidence="2" id="KW-1185">Reference proteome</keyword>
<dbReference type="RefSeq" id="WP_006782525.1">
    <property type="nucleotide sequence ID" value="NZ_CP040506.1"/>
</dbReference>
<reference evidence="1 2" key="1">
    <citation type="submission" date="2011-08" db="EMBL/GenBank/DDBJ databases">
        <title>The Genome Sequence of Clostridium hathewayi WAL-18680.</title>
        <authorList>
            <consortium name="The Broad Institute Genome Sequencing Platform"/>
            <person name="Earl A."/>
            <person name="Ward D."/>
            <person name="Feldgarden M."/>
            <person name="Gevers D."/>
            <person name="Finegold S.M."/>
            <person name="Summanen P.H."/>
            <person name="Molitoris D.R."/>
            <person name="Song M."/>
            <person name="Daigneault M."/>
            <person name="Allen-Vercoe E."/>
            <person name="Young S.K."/>
            <person name="Zeng Q."/>
            <person name="Gargeya S."/>
            <person name="Fitzgerald M."/>
            <person name="Haas B."/>
            <person name="Abouelleil A."/>
            <person name="Alvarado L."/>
            <person name="Arachchi H.M."/>
            <person name="Berlin A."/>
            <person name="Brown A."/>
            <person name="Chapman S.B."/>
            <person name="Chen Z."/>
            <person name="Dunbar C."/>
            <person name="Freedman E."/>
            <person name="Gearin G."/>
            <person name="Gellesch M."/>
            <person name="Goldberg J."/>
            <person name="Griggs A."/>
            <person name="Gujja S."/>
            <person name="Heiman D."/>
            <person name="Howarth C."/>
            <person name="Larson L."/>
            <person name="Lui A."/>
            <person name="MacDonald P.J.P."/>
            <person name="Montmayeur A."/>
            <person name="Murphy C."/>
            <person name="Neiman D."/>
            <person name="Pearson M."/>
            <person name="Priest M."/>
            <person name="Roberts A."/>
            <person name="Saif S."/>
            <person name="Shea T."/>
            <person name="Shenoy N."/>
            <person name="Sisk P."/>
            <person name="Stolte C."/>
            <person name="Sykes S."/>
            <person name="Wortman J."/>
            <person name="Nusbaum C."/>
            <person name="Birren B."/>
        </authorList>
    </citation>
    <scope>NUCLEOTIDE SEQUENCE [LARGE SCALE GENOMIC DNA]</scope>
    <source>
        <strain evidence="1 2">WAL-18680</strain>
    </source>
</reference>
<dbReference type="Gene3D" id="2.60.120.370">
    <property type="entry name" value="YhcH/YjgK/YiaL"/>
    <property type="match status" value="1"/>
</dbReference>
<dbReference type="Proteomes" id="UP000005384">
    <property type="component" value="Unassembled WGS sequence"/>
</dbReference>
<dbReference type="AlphaFoldDB" id="G5IM09"/>
<dbReference type="NCBIfam" id="TIGR00022">
    <property type="entry name" value="YhcH/YjgK/YiaL family protein"/>
    <property type="match status" value="1"/>
</dbReference>
<dbReference type="Pfam" id="PF04074">
    <property type="entry name" value="DUF386"/>
    <property type="match status" value="1"/>
</dbReference>
<evidence type="ECO:0000313" key="1">
    <source>
        <dbReference type="EMBL" id="EHI57428.1"/>
    </source>
</evidence>
<accession>G5IM09</accession>
<evidence type="ECO:0000313" key="2">
    <source>
        <dbReference type="Proteomes" id="UP000005384"/>
    </source>
</evidence>